<evidence type="ECO:0000256" key="2">
    <source>
        <dbReference type="ARBA" id="ARBA00011738"/>
    </source>
</evidence>
<keyword evidence="5 8" id="KW-0378">Hydrolase</keyword>
<dbReference type="EMBL" id="LR134533">
    <property type="protein sequence ID" value="VEJ49707.1"/>
    <property type="molecule type" value="Genomic_DNA"/>
</dbReference>
<dbReference type="PANTHER" id="PTHR11079:SF202">
    <property type="entry name" value="TRNA-SPECIFIC ADENOSINE DEAMINASE"/>
    <property type="match status" value="1"/>
</dbReference>
<dbReference type="AlphaFoldDB" id="A0A448VIW8"/>
<dbReference type="Proteomes" id="UP000272771">
    <property type="component" value="Chromosome"/>
</dbReference>
<dbReference type="STRING" id="28091.SAMEA3174300_00998"/>
<dbReference type="InterPro" id="IPR028883">
    <property type="entry name" value="tRNA_aden_deaminase"/>
</dbReference>
<dbReference type="InterPro" id="IPR007077">
    <property type="entry name" value="TfoX_C"/>
</dbReference>
<evidence type="ECO:0000313" key="11">
    <source>
        <dbReference type="Proteomes" id="UP000272771"/>
    </source>
</evidence>
<dbReference type="Gene3D" id="3.40.140.10">
    <property type="entry name" value="Cytidine Deaminase, domain 2"/>
    <property type="match status" value="1"/>
</dbReference>
<sequence>MLLTTPPIAPKTLQTLQQLGIHTLQDLQQLGAAQTFLLLKAAGQTVTRSTLWQLAALIEGSAPQDLSEHCKQQLLQSIRRHPPVAVFPSESDMEYFMRHALAAAAKAAESGEVPVGSVIVHQNRIIATAYNRCIQDCNISHHAEIMALTQAGQTLQNYRLEDCDIYITLEPCAMCAGALIQARVRRVVYGAPESKTGAAGSVTNLFANTILNKHTAVKGGVLADESRNLLQQFFQNKRRSNPAGYTSD</sequence>
<dbReference type="PROSITE" id="PS51747">
    <property type="entry name" value="CYT_DCMP_DEAMINASES_2"/>
    <property type="match status" value="1"/>
</dbReference>
<dbReference type="Pfam" id="PF04994">
    <property type="entry name" value="TfoX_C"/>
    <property type="match status" value="1"/>
</dbReference>
<dbReference type="EC" id="3.5.4.33" evidence="8"/>
<dbReference type="FunFam" id="3.40.140.10:FF:000005">
    <property type="entry name" value="tRNA-specific adenosine deaminase"/>
    <property type="match status" value="1"/>
</dbReference>
<dbReference type="OrthoDB" id="9802676at2"/>
<evidence type="ECO:0000313" key="10">
    <source>
        <dbReference type="EMBL" id="VEJ49707.1"/>
    </source>
</evidence>
<dbReference type="PANTHER" id="PTHR11079">
    <property type="entry name" value="CYTOSINE DEAMINASE FAMILY MEMBER"/>
    <property type="match status" value="1"/>
</dbReference>
<evidence type="ECO:0000256" key="7">
    <source>
        <dbReference type="ARBA" id="ARBA00048045"/>
    </source>
</evidence>
<feature type="binding site" evidence="8">
    <location>
        <position position="142"/>
    </location>
    <ligand>
        <name>Zn(2+)</name>
        <dbReference type="ChEBI" id="CHEBI:29105"/>
        <note>catalytic</note>
    </ligand>
</feature>
<feature type="domain" description="CMP/dCMP-type deaminase" evidence="9">
    <location>
        <begin position="91"/>
        <end position="202"/>
    </location>
</feature>
<organism evidence="10 11">
    <name type="scientific">Neisseria weaveri</name>
    <dbReference type="NCBI Taxonomy" id="28091"/>
    <lineage>
        <taxon>Bacteria</taxon>
        <taxon>Pseudomonadati</taxon>
        <taxon>Pseudomonadota</taxon>
        <taxon>Betaproteobacteria</taxon>
        <taxon>Neisseriales</taxon>
        <taxon>Neisseriaceae</taxon>
        <taxon>Neisseria</taxon>
    </lineage>
</organism>
<dbReference type="InterPro" id="IPR002125">
    <property type="entry name" value="CMP_dCMP_dom"/>
</dbReference>
<evidence type="ECO:0000256" key="8">
    <source>
        <dbReference type="HAMAP-Rule" id="MF_00972"/>
    </source>
</evidence>
<dbReference type="NCBIfam" id="NF008113">
    <property type="entry name" value="PRK10860.1"/>
    <property type="match status" value="1"/>
</dbReference>
<dbReference type="GO" id="GO:0052717">
    <property type="term" value="F:tRNA-specific adenosine-34 deaminase activity"/>
    <property type="evidence" value="ECO:0007669"/>
    <property type="project" value="UniProtKB-UniRule"/>
</dbReference>
<keyword evidence="3 8" id="KW-0819">tRNA processing</keyword>
<proteinExistence type="inferred from homology"/>
<feature type="binding site" evidence="8">
    <location>
        <position position="172"/>
    </location>
    <ligand>
        <name>Zn(2+)</name>
        <dbReference type="ChEBI" id="CHEBI:29105"/>
        <note>catalytic</note>
    </ligand>
</feature>
<dbReference type="CDD" id="cd01285">
    <property type="entry name" value="nucleoside_deaminase"/>
    <property type="match status" value="1"/>
</dbReference>
<dbReference type="GO" id="GO:0008270">
    <property type="term" value="F:zinc ion binding"/>
    <property type="evidence" value="ECO:0007669"/>
    <property type="project" value="UniProtKB-UniRule"/>
</dbReference>
<comment type="catalytic activity">
    <reaction evidence="7 8">
        <text>adenosine(34) in tRNA + H2O + H(+) = inosine(34) in tRNA + NH4(+)</text>
        <dbReference type="Rhea" id="RHEA:43168"/>
        <dbReference type="Rhea" id="RHEA-COMP:10373"/>
        <dbReference type="Rhea" id="RHEA-COMP:10374"/>
        <dbReference type="ChEBI" id="CHEBI:15377"/>
        <dbReference type="ChEBI" id="CHEBI:15378"/>
        <dbReference type="ChEBI" id="CHEBI:28938"/>
        <dbReference type="ChEBI" id="CHEBI:74411"/>
        <dbReference type="ChEBI" id="CHEBI:82852"/>
        <dbReference type="EC" id="3.5.4.33"/>
    </reaction>
</comment>
<evidence type="ECO:0000256" key="1">
    <source>
        <dbReference type="ARBA" id="ARBA00010669"/>
    </source>
</evidence>
<gene>
    <name evidence="8 10" type="primary">tadA</name>
    <name evidence="10" type="ORF">NCTC12742_00318</name>
</gene>
<keyword evidence="6 8" id="KW-0862">Zinc</keyword>
<feature type="active site" description="Proton donor" evidence="8">
    <location>
        <position position="144"/>
    </location>
</feature>
<comment type="subunit">
    <text evidence="2 8">Homodimer.</text>
</comment>
<evidence type="ECO:0000259" key="9">
    <source>
        <dbReference type="PROSITE" id="PS51747"/>
    </source>
</evidence>
<evidence type="ECO:0000256" key="3">
    <source>
        <dbReference type="ARBA" id="ARBA00022694"/>
    </source>
</evidence>
<keyword evidence="4 8" id="KW-0479">Metal-binding</keyword>
<dbReference type="Pfam" id="PF00383">
    <property type="entry name" value="dCMP_cyt_deam_1"/>
    <property type="match status" value="1"/>
</dbReference>
<dbReference type="Gene3D" id="1.10.150.20">
    <property type="entry name" value="5' to 3' exonuclease, C-terminal subdomain"/>
    <property type="match status" value="1"/>
</dbReference>
<dbReference type="InterPro" id="IPR016193">
    <property type="entry name" value="Cytidine_deaminase-like"/>
</dbReference>
<dbReference type="GO" id="GO:0002100">
    <property type="term" value="P:tRNA wobble adenosine to inosine editing"/>
    <property type="evidence" value="ECO:0007669"/>
    <property type="project" value="UniProtKB-UniRule"/>
</dbReference>
<name>A0A448VIW8_9NEIS</name>
<comment type="cofactor">
    <cofactor evidence="8">
        <name>Zn(2+)</name>
        <dbReference type="ChEBI" id="CHEBI:29105"/>
    </cofactor>
    <text evidence="8">Binds 1 zinc ion per subunit.</text>
</comment>
<comment type="similarity">
    <text evidence="1">Belongs to the cytidine and deoxycytidylate deaminase family. ADAT2 subfamily.</text>
</comment>
<comment type="function">
    <text evidence="8">Catalyzes the deamination of adenosine to inosine at the wobble position 34 of tRNA(Arg2).</text>
</comment>
<protein>
    <recommendedName>
        <fullName evidence="8">tRNA-specific adenosine deaminase</fullName>
        <ecNumber evidence="8">3.5.4.33</ecNumber>
    </recommendedName>
</protein>
<dbReference type="HAMAP" id="MF_00972">
    <property type="entry name" value="tRNA_aden_deaminase"/>
    <property type="match status" value="1"/>
</dbReference>
<dbReference type="PROSITE" id="PS00903">
    <property type="entry name" value="CYT_DCMP_DEAMINASES_1"/>
    <property type="match status" value="1"/>
</dbReference>
<accession>A0A448VIW8</accession>
<dbReference type="InterPro" id="IPR016192">
    <property type="entry name" value="APOBEC/CMP_deaminase_Zn-bd"/>
</dbReference>
<keyword evidence="11" id="KW-1185">Reference proteome</keyword>
<dbReference type="SUPFAM" id="SSF53927">
    <property type="entry name" value="Cytidine deaminase-like"/>
    <property type="match status" value="1"/>
</dbReference>
<reference evidence="10 11" key="1">
    <citation type="submission" date="2018-12" db="EMBL/GenBank/DDBJ databases">
        <authorList>
            <consortium name="Pathogen Informatics"/>
        </authorList>
    </citation>
    <scope>NUCLEOTIDE SEQUENCE [LARGE SCALE GENOMIC DNA]</scope>
    <source>
        <strain evidence="10 11">NCTC12742</strain>
    </source>
</reference>
<evidence type="ECO:0000256" key="4">
    <source>
        <dbReference type="ARBA" id="ARBA00022723"/>
    </source>
</evidence>
<evidence type="ECO:0000256" key="5">
    <source>
        <dbReference type="ARBA" id="ARBA00022801"/>
    </source>
</evidence>
<feature type="binding site" evidence="8">
    <location>
        <position position="175"/>
    </location>
    <ligand>
        <name>Zn(2+)</name>
        <dbReference type="ChEBI" id="CHEBI:29105"/>
        <note>catalytic</note>
    </ligand>
</feature>
<evidence type="ECO:0000256" key="6">
    <source>
        <dbReference type="ARBA" id="ARBA00022833"/>
    </source>
</evidence>